<feature type="compositionally biased region" description="Basic and acidic residues" evidence="1">
    <location>
        <begin position="69"/>
        <end position="88"/>
    </location>
</feature>
<proteinExistence type="predicted"/>
<evidence type="ECO:0000313" key="2">
    <source>
        <dbReference type="EMBL" id="KAJ1349943.1"/>
    </source>
</evidence>
<sequence>MDNGDWPQNHAIRRLSQEPDLLNMSTNVMEIVSHSARVLLEYSPLSSTFTHLSKHRPRKIPRHCCTKNAMEEDRHRSTEQRGARDSQRKGTVLRTSTPSAAASEQERSLPDHYTASLERILAMRSSCTLSRMEKVGCLFCIAAKPSASSSLQVLIPQGKKLRYRCGVDECRCSEATFSMSSLKEHLALHYAEIRGSVQPKCDASISQCEIESYLGGERHEVVADASLILLQQTSGVVHRRRWP</sequence>
<name>A0AAD5M3J1_PARTN</name>
<comment type="caution">
    <text evidence="2">The sequence shown here is derived from an EMBL/GenBank/DDBJ whole genome shotgun (WGS) entry which is preliminary data.</text>
</comment>
<organism evidence="2 3">
    <name type="scientific">Parelaphostrongylus tenuis</name>
    <name type="common">Meningeal worm</name>
    <dbReference type="NCBI Taxonomy" id="148309"/>
    <lineage>
        <taxon>Eukaryota</taxon>
        <taxon>Metazoa</taxon>
        <taxon>Ecdysozoa</taxon>
        <taxon>Nematoda</taxon>
        <taxon>Chromadorea</taxon>
        <taxon>Rhabditida</taxon>
        <taxon>Rhabditina</taxon>
        <taxon>Rhabditomorpha</taxon>
        <taxon>Strongyloidea</taxon>
        <taxon>Metastrongylidae</taxon>
        <taxon>Parelaphostrongylus</taxon>
    </lineage>
</organism>
<evidence type="ECO:0008006" key="4">
    <source>
        <dbReference type="Google" id="ProtNLM"/>
    </source>
</evidence>
<protein>
    <recommendedName>
        <fullName evidence="4">C2H2-type domain-containing protein</fullName>
    </recommendedName>
</protein>
<gene>
    <name evidence="2" type="ORF">KIN20_005626</name>
</gene>
<dbReference type="EMBL" id="JAHQIW010000775">
    <property type="protein sequence ID" value="KAJ1349943.1"/>
    <property type="molecule type" value="Genomic_DNA"/>
</dbReference>
<feature type="compositionally biased region" description="Polar residues" evidence="1">
    <location>
        <begin position="93"/>
        <end position="102"/>
    </location>
</feature>
<keyword evidence="3" id="KW-1185">Reference proteome</keyword>
<reference evidence="2" key="1">
    <citation type="submission" date="2021-06" db="EMBL/GenBank/DDBJ databases">
        <title>Parelaphostrongylus tenuis whole genome reference sequence.</title>
        <authorList>
            <person name="Garwood T.J."/>
            <person name="Larsen P.A."/>
            <person name="Fountain-Jones N.M."/>
            <person name="Garbe J.R."/>
            <person name="Macchietto M.G."/>
            <person name="Kania S.A."/>
            <person name="Gerhold R.W."/>
            <person name="Richards J.E."/>
            <person name="Wolf T.M."/>
        </authorList>
    </citation>
    <scope>NUCLEOTIDE SEQUENCE</scope>
    <source>
        <strain evidence="2">MNPRO001-30</strain>
        <tissue evidence="2">Meninges</tissue>
    </source>
</reference>
<accession>A0AAD5M3J1</accession>
<dbReference type="Proteomes" id="UP001196413">
    <property type="component" value="Unassembled WGS sequence"/>
</dbReference>
<evidence type="ECO:0000313" key="3">
    <source>
        <dbReference type="Proteomes" id="UP001196413"/>
    </source>
</evidence>
<evidence type="ECO:0000256" key="1">
    <source>
        <dbReference type="SAM" id="MobiDB-lite"/>
    </source>
</evidence>
<dbReference type="AlphaFoldDB" id="A0AAD5M3J1"/>
<feature type="region of interest" description="Disordered" evidence="1">
    <location>
        <begin position="66"/>
        <end position="109"/>
    </location>
</feature>